<dbReference type="RefSeq" id="WP_158865205.1">
    <property type="nucleotide sequence ID" value="NZ_CP046401.1"/>
</dbReference>
<accession>A0A6I6JUB0</accession>
<dbReference type="Proteomes" id="UP000428260">
    <property type="component" value="Chromosome"/>
</dbReference>
<proteinExistence type="predicted"/>
<protein>
    <recommendedName>
        <fullName evidence="2">Fibrobacter succinogenes major paralogous domain-containing protein</fullName>
    </recommendedName>
</protein>
<feature type="signal peptide" evidence="1">
    <location>
        <begin position="1"/>
        <end position="25"/>
    </location>
</feature>
<dbReference type="InterPro" id="IPR011871">
    <property type="entry name" value="Fib_succ_major"/>
</dbReference>
<dbReference type="KEGG" id="mcos:GM418_08830"/>
<evidence type="ECO:0000256" key="1">
    <source>
        <dbReference type="SAM" id="SignalP"/>
    </source>
</evidence>
<evidence type="ECO:0000259" key="2">
    <source>
        <dbReference type="Pfam" id="PF09603"/>
    </source>
</evidence>
<name>A0A6I6JUB0_9BACT</name>
<feature type="domain" description="Fibrobacter succinogenes major paralogous" evidence="2">
    <location>
        <begin position="448"/>
        <end position="637"/>
    </location>
</feature>
<dbReference type="NCBIfam" id="TIGR02145">
    <property type="entry name" value="Fib_succ_major"/>
    <property type="match status" value="1"/>
</dbReference>
<dbReference type="Pfam" id="PF09603">
    <property type="entry name" value="Fib_succ_major"/>
    <property type="match status" value="1"/>
</dbReference>
<evidence type="ECO:0000313" key="4">
    <source>
        <dbReference type="Proteomes" id="UP000428260"/>
    </source>
</evidence>
<dbReference type="EMBL" id="CP046401">
    <property type="protein sequence ID" value="QGY43757.1"/>
    <property type="molecule type" value="Genomic_DNA"/>
</dbReference>
<gene>
    <name evidence="3" type="ORF">GM418_08830</name>
</gene>
<evidence type="ECO:0000313" key="3">
    <source>
        <dbReference type="EMBL" id="QGY43757.1"/>
    </source>
</evidence>
<keyword evidence="1" id="KW-0732">Signal</keyword>
<dbReference type="AlphaFoldDB" id="A0A6I6JUB0"/>
<organism evidence="3 4">
    <name type="scientific">Maribellus comscasis</name>
    <dbReference type="NCBI Taxonomy" id="2681766"/>
    <lineage>
        <taxon>Bacteria</taxon>
        <taxon>Pseudomonadati</taxon>
        <taxon>Bacteroidota</taxon>
        <taxon>Bacteroidia</taxon>
        <taxon>Marinilabiliales</taxon>
        <taxon>Prolixibacteraceae</taxon>
        <taxon>Maribellus</taxon>
    </lineage>
</organism>
<sequence length="639" mass="67998">MKKISTILAALLVTVSVFLPQQAGAQSPEKMSYQAVIRDSNDKLVNNQSIGMQISILQGSADGTVVYAETQTPTTNANGLVSVEIGNGTLVSGDFAGIDWANGPYFIKTETDIEGGTNYTIIGTSQLLSVPYALHAKTAESVTGTSAETDPVFTNSQAANITATDIGNLANLSGINTGDQDLSSLATKTDLTEATTKIRSELPDVSGFISSESDPVYSAWDKSTGISITESQITDLTHFTTDDETDPVYSKSVASGISTSDISNWNNKLDTEVDGSITNEIQNLSSVLTEGNDGGTKQIKNIATPTDAGDATTKSYVDNLLAGADCASCDMVLKYLILTENSIEILLNADIPVSNLYEAGKSVSALFNAGVSEAELLSAGGSITEIVKAGGSVDTLLDLGVTISELINSKAGVGVGTLEKNGVTEQELSDAGLIGTVTDVEGNTYKWVKIGEQGWMAENLRTTTFNDSTAINSYFYSWYKNDSVTYASDFGALYFYIDYTPFYRSKLCPKGWHIPDDSEWTELKDYLTDNGFGYGGSGDDIAKSLADTSLWISSTKAGTPGYDMSSNNSSGFSGLPAGSGYNGGTDFGWDGSYARWWSVVEDNWVDPRLCELYTSATYLGLVGGGHYNSGFYIRCVRDE</sequence>
<reference evidence="3 4" key="1">
    <citation type="submission" date="2019-11" db="EMBL/GenBank/DDBJ databases">
        <authorList>
            <person name="Zheng R.K."/>
            <person name="Sun C.M."/>
        </authorList>
    </citation>
    <scope>NUCLEOTIDE SEQUENCE [LARGE SCALE GENOMIC DNA]</scope>
    <source>
        <strain evidence="3 4">WC007</strain>
    </source>
</reference>
<feature type="chain" id="PRO_5026117204" description="Fibrobacter succinogenes major paralogous domain-containing protein" evidence="1">
    <location>
        <begin position="26"/>
        <end position="639"/>
    </location>
</feature>
<keyword evidence="4" id="KW-1185">Reference proteome</keyword>